<reference evidence="2" key="1">
    <citation type="submission" date="2013-09" db="EMBL/GenBank/DDBJ databases">
        <title>Corchorus olitorius genome sequencing.</title>
        <authorList>
            <person name="Alam M."/>
            <person name="Haque M.S."/>
            <person name="Islam M.S."/>
            <person name="Emdad E.M."/>
            <person name="Islam M.M."/>
            <person name="Ahmed B."/>
            <person name="Halim A."/>
            <person name="Hossen Q.M.M."/>
            <person name="Hossain M.Z."/>
            <person name="Ahmed R."/>
            <person name="Khan M.M."/>
            <person name="Islam R."/>
            <person name="Rashid M.M."/>
            <person name="Khan S.A."/>
            <person name="Rahman M.S."/>
            <person name="Alam M."/>
            <person name="Yahiya A.S."/>
            <person name="Khan M.S."/>
            <person name="Azam M.S."/>
            <person name="Haque T."/>
            <person name="Lashkar M.Z.H."/>
            <person name="Akhand A.I."/>
            <person name="Morshed G."/>
            <person name="Roy S."/>
            <person name="Uddin K.S."/>
            <person name="Rabeya T."/>
            <person name="Hossain A.S."/>
            <person name="Chowdhury A."/>
            <person name="Snigdha A.R."/>
            <person name="Mortoza M.S."/>
            <person name="Matin S.A."/>
            <person name="Hoque S.M.E."/>
            <person name="Islam M.K."/>
            <person name="Roy D.K."/>
            <person name="Haider R."/>
            <person name="Moosa M.M."/>
            <person name="Elias S.M."/>
            <person name="Hasan A.M."/>
            <person name="Jahan S."/>
            <person name="Shafiuddin M."/>
            <person name="Mahmood N."/>
            <person name="Shommy N.S."/>
        </authorList>
    </citation>
    <scope>NUCLEOTIDE SEQUENCE [LARGE SCALE GENOMIC DNA]</scope>
    <source>
        <strain evidence="2">cv. O-4</strain>
    </source>
</reference>
<organism evidence="1 2">
    <name type="scientific">Corchorus olitorius</name>
    <dbReference type="NCBI Taxonomy" id="93759"/>
    <lineage>
        <taxon>Eukaryota</taxon>
        <taxon>Viridiplantae</taxon>
        <taxon>Streptophyta</taxon>
        <taxon>Embryophyta</taxon>
        <taxon>Tracheophyta</taxon>
        <taxon>Spermatophyta</taxon>
        <taxon>Magnoliopsida</taxon>
        <taxon>eudicotyledons</taxon>
        <taxon>Gunneridae</taxon>
        <taxon>Pentapetalae</taxon>
        <taxon>rosids</taxon>
        <taxon>malvids</taxon>
        <taxon>Malvales</taxon>
        <taxon>Malvaceae</taxon>
        <taxon>Grewioideae</taxon>
        <taxon>Apeibeae</taxon>
        <taxon>Corchorus</taxon>
    </lineage>
</organism>
<name>A0A1R3KXV6_9ROSI</name>
<protein>
    <submittedName>
        <fullName evidence="1">Uncharacterized protein</fullName>
    </submittedName>
</protein>
<dbReference type="AlphaFoldDB" id="A0A1R3KXV6"/>
<dbReference type="Proteomes" id="UP000187203">
    <property type="component" value="Unassembled WGS sequence"/>
</dbReference>
<accession>A0A1R3KXV6</accession>
<evidence type="ECO:0000313" key="1">
    <source>
        <dbReference type="EMBL" id="OMP11921.1"/>
    </source>
</evidence>
<gene>
    <name evidence="1" type="ORF">COLO4_03593</name>
</gene>
<sequence>MVLSLRDGLGQFCTSSRDRLRTGRSALTTIIRANSVSDSLRPAVERTVHHNSSSR</sequence>
<dbReference type="EMBL" id="AWUE01010103">
    <property type="protein sequence ID" value="OMP11921.1"/>
    <property type="molecule type" value="Genomic_DNA"/>
</dbReference>
<proteinExistence type="predicted"/>
<keyword evidence="2" id="KW-1185">Reference proteome</keyword>
<evidence type="ECO:0000313" key="2">
    <source>
        <dbReference type="Proteomes" id="UP000187203"/>
    </source>
</evidence>
<comment type="caution">
    <text evidence="1">The sequence shown here is derived from an EMBL/GenBank/DDBJ whole genome shotgun (WGS) entry which is preliminary data.</text>
</comment>